<dbReference type="PANTHER" id="PTHR40469:SF2">
    <property type="entry name" value="GALACTOSE-BINDING DOMAIN-LIKE SUPERFAMILY PROTEIN"/>
    <property type="match status" value="1"/>
</dbReference>
<dbReference type="EMBL" id="FXTH01000007">
    <property type="protein sequence ID" value="SMO62695.1"/>
    <property type="molecule type" value="Genomic_DNA"/>
</dbReference>
<dbReference type="Pfam" id="PF06283">
    <property type="entry name" value="ThuA"/>
    <property type="match status" value="1"/>
</dbReference>
<feature type="domain" description="ThuA-like" evidence="1">
    <location>
        <begin position="47"/>
        <end position="262"/>
    </location>
</feature>
<dbReference type="Proteomes" id="UP000317593">
    <property type="component" value="Unassembled WGS sequence"/>
</dbReference>
<proteinExistence type="predicted"/>
<organism evidence="2 3">
    <name type="scientific">Fodinibius sediminis</name>
    <dbReference type="NCBI Taxonomy" id="1214077"/>
    <lineage>
        <taxon>Bacteria</taxon>
        <taxon>Pseudomonadati</taxon>
        <taxon>Balneolota</taxon>
        <taxon>Balneolia</taxon>
        <taxon>Balneolales</taxon>
        <taxon>Balneolaceae</taxon>
        <taxon>Fodinibius</taxon>
    </lineage>
</organism>
<dbReference type="Gene3D" id="3.40.50.880">
    <property type="match status" value="1"/>
</dbReference>
<dbReference type="InterPro" id="IPR029062">
    <property type="entry name" value="Class_I_gatase-like"/>
</dbReference>
<gene>
    <name evidence="2" type="ORF">SAMN06265218_10774</name>
</gene>
<accession>A0A521CTF5</accession>
<protein>
    <submittedName>
        <fullName evidence="2">Trehalose utilisation</fullName>
    </submittedName>
</protein>
<dbReference type="RefSeq" id="WP_142714330.1">
    <property type="nucleotide sequence ID" value="NZ_FXTH01000007.1"/>
</dbReference>
<sequence length="267" mass="29875">MTTVLLAFLYTCCQLAGGVAGGSTPAPGLDTVEQHERKHVVFLISKDENNYEAHRTIPEFAQELEEQHPYKTTVLRGEGERTAFHFPGLEVLEEADLLVIFARRVALTPGQMNRIKTYLKAGRPLLGIRTANHAFSVREEIEEGYEDWWAFVPDILGCKNRGYGPVAYGTDVSVVQEMQNHPIIRNLPELEWHSEGNVYKVAPLVDDHSEVLIRGTAEGNTEPVAWVRETASGSRVFYTSLGHPSDFETDTFLSLLTNAVQFLTDTE</sequence>
<evidence type="ECO:0000313" key="3">
    <source>
        <dbReference type="Proteomes" id="UP000317593"/>
    </source>
</evidence>
<name>A0A521CTF5_9BACT</name>
<keyword evidence="3" id="KW-1185">Reference proteome</keyword>
<evidence type="ECO:0000259" key="1">
    <source>
        <dbReference type="Pfam" id="PF06283"/>
    </source>
</evidence>
<dbReference type="SUPFAM" id="SSF52317">
    <property type="entry name" value="Class I glutamine amidotransferase-like"/>
    <property type="match status" value="1"/>
</dbReference>
<evidence type="ECO:0000313" key="2">
    <source>
        <dbReference type="EMBL" id="SMO62695.1"/>
    </source>
</evidence>
<dbReference type="InterPro" id="IPR029010">
    <property type="entry name" value="ThuA-like"/>
</dbReference>
<dbReference type="PANTHER" id="PTHR40469">
    <property type="entry name" value="SECRETED GLYCOSYL HYDROLASE"/>
    <property type="match status" value="1"/>
</dbReference>
<reference evidence="2 3" key="1">
    <citation type="submission" date="2017-05" db="EMBL/GenBank/DDBJ databases">
        <authorList>
            <person name="Varghese N."/>
            <person name="Submissions S."/>
        </authorList>
    </citation>
    <scope>NUCLEOTIDE SEQUENCE [LARGE SCALE GENOMIC DNA]</scope>
    <source>
        <strain evidence="2 3">DSM 21194</strain>
    </source>
</reference>
<dbReference type="OrthoDB" id="189183at2"/>
<dbReference type="AlphaFoldDB" id="A0A521CTF5"/>